<proteinExistence type="predicted"/>
<dbReference type="KEGG" id="roz:CBI38_26940"/>
<sequence length="113" mass="12230">MSNTLRLEDDAIERCVGICNAMVSQVDQAIKNADQLRFVSGFGGFDSAQQLQARYDEKFNGGDGSGSVRERLREFRDVILTMRDTFTAGGEAFADTDSAISLALAGIRTGADQ</sequence>
<dbReference type="EMBL" id="CP021354">
    <property type="protein sequence ID" value="AWK74652.1"/>
    <property type="molecule type" value="Genomic_DNA"/>
</dbReference>
<evidence type="ECO:0000313" key="2">
    <source>
        <dbReference type="Proteomes" id="UP000245711"/>
    </source>
</evidence>
<protein>
    <submittedName>
        <fullName evidence="1">Uncharacterized protein</fullName>
    </submittedName>
</protein>
<evidence type="ECO:0000313" key="1">
    <source>
        <dbReference type="EMBL" id="AWK74652.1"/>
    </source>
</evidence>
<organism evidence="1 2">
    <name type="scientific">Rhodococcus oxybenzonivorans</name>
    <dbReference type="NCBI Taxonomy" id="1990687"/>
    <lineage>
        <taxon>Bacteria</taxon>
        <taxon>Bacillati</taxon>
        <taxon>Actinomycetota</taxon>
        <taxon>Actinomycetes</taxon>
        <taxon>Mycobacteriales</taxon>
        <taxon>Nocardiaceae</taxon>
        <taxon>Rhodococcus</taxon>
    </lineage>
</organism>
<dbReference type="AlphaFoldDB" id="A0A2S2C1A6"/>
<keyword evidence="2" id="KW-1185">Reference proteome</keyword>
<reference evidence="1 2" key="1">
    <citation type="submission" date="2017-05" db="EMBL/GenBank/DDBJ databases">
        <title>Isolation of Rhodococcus sp. S2-17 biodegrading of BP-3.</title>
        <authorList>
            <person name="Lee Y."/>
            <person name="Kim K.H."/>
            <person name="Chun B.H."/>
            <person name="Jung H.S."/>
            <person name="Jeon C.O."/>
        </authorList>
    </citation>
    <scope>NUCLEOTIDE SEQUENCE [LARGE SCALE GENOMIC DNA]</scope>
    <source>
        <strain evidence="1 2">S2-17</strain>
    </source>
</reference>
<dbReference type="RefSeq" id="WP_109333782.1">
    <property type="nucleotide sequence ID" value="NZ_CP021354.1"/>
</dbReference>
<dbReference type="OrthoDB" id="4477994at2"/>
<gene>
    <name evidence="1" type="ORF">CBI38_26940</name>
</gene>
<dbReference type="Proteomes" id="UP000245711">
    <property type="component" value="Chromosome"/>
</dbReference>
<name>A0A2S2C1A6_9NOCA</name>
<accession>A0A2S2C1A6</accession>